<protein>
    <submittedName>
        <fullName evidence="3">Uncharacterized protein</fullName>
    </submittedName>
</protein>
<proteinExistence type="predicted"/>
<organism evidence="3 4">
    <name type="scientific">Mycena maculata</name>
    <dbReference type="NCBI Taxonomy" id="230809"/>
    <lineage>
        <taxon>Eukaryota</taxon>
        <taxon>Fungi</taxon>
        <taxon>Dikarya</taxon>
        <taxon>Basidiomycota</taxon>
        <taxon>Agaricomycotina</taxon>
        <taxon>Agaricomycetes</taxon>
        <taxon>Agaricomycetidae</taxon>
        <taxon>Agaricales</taxon>
        <taxon>Marasmiineae</taxon>
        <taxon>Mycenaceae</taxon>
        <taxon>Mycena</taxon>
    </lineage>
</organism>
<feature type="region of interest" description="Disordered" evidence="2">
    <location>
        <begin position="483"/>
        <end position="507"/>
    </location>
</feature>
<gene>
    <name evidence="3" type="ORF">DFH07DRAFT_817122</name>
</gene>
<evidence type="ECO:0000256" key="2">
    <source>
        <dbReference type="SAM" id="MobiDB-lite"/>
    </source>
</evidence>
<dbReference type="AlphaFoldDB" id="A0AAD7NH65"/>
<feature type="region of interest" description="Disordered" evidence="2">
    <location>
        <begin position="1"/>
        <end position="21"/>
    </location>
</feature>
<dbReference type="Proteomes" id="UP001215280">
    <property type="component" value="Unassembled WGS sequence"/>
</dbReference>
<evidence type="ECO:0000313" key="3">
    <source>
        <dbReference type="EMBL" id="KAJ7759766.1"/>
    </source>
</evidence>
<evidence type="ECO:0000256" key="1">
    <source>
        <dbReference type="SAM" id="Coils"/>
    </source>
</evidence>
<sequence length="507" mass="55702">MELDSAAASDTTTRNDIEKDALHQEVMSLKRTIEVKKEGFSADLRDALKSELDKHAHIQKNYAEEQRRTEILTARCSQLEDQVKRSEEAASKSEKHAADSLGKLKLAYVGEEKHAKQIKQMRDDLGQSTAKSDSEKAYLVHAHMTAMISLNEAREHNSSLQTRCQDLTADVASLARAYENIRAERDRLQEACGNIVHLADRLRKDGDDPKHANDNPRPETNLTNADANADQESELGPDWIDLTAEDDISPVEVPVRTPVVNKQPSSDKVAVYRKHMDALPLPAEHPGIAKLKPVCQYSQAFRLGTVVEALGPGILSSGTLYLAKRTLMTRNGHFIACGPTHVYDRDTEQWTLGLDLTGLEGRRRELFVVLGNKIFYVGLCEVINLDALYPGEHVAVGPDSPLGPLYDATLCAVFGSSGTERKACEGLVGDFFPGGRIKVTSLGLRCMGFNSALYDALQAQPDPKAKGGAFNWALYDALHAHPVSSKRTAESEGGSSKKKRKHGKDQA</sequence>
<keyword evidence="1" id="KW-0175">Coiled coil</keyword>
<dbReference type="EMBL" id="JARJLG010000051">
    <property type="protein sequence ID" value="KAJ7759766.1"/>
    <property type="molecule type" value="Genomic_DNA"/>
</dbReference>
<reference evidence="3" key="1">
    <citation type="submission" date="2023-03" db="EMBL/GenBank/DDBJ databases">
        <title>Massive genome expansion in bonnet fungi (Mycena s.s.) driven by repeated elements and novel gene families across ecological guilds.</title>
        <authorList>
            <consortium name="Lawrence Berkeley National Laboratory"/>
            <person name="Harder C.B."/>
            <person name="Miyauchi S."/>
            <person name="Viragh M."/>
            <person name="Kuo A."/>
            <person name="Thoen E."/>
            <person name="Andreopoulos B."/>
            <person name="Lu D."/>
            <person name="Skrede I."/>
            <person name="Drula E."/>
            <person name="Henrissat B."/>
            <person name="Morin E."/>
            <person name="Kohler A."/>
            <person name="Barry K."/>
            <person name="LaButti K."/>
            <person name="Morin E."/>
            <person name="Salamov A."/>
            <person name="Lipzen A."/>
            <person name="Mereny Z."/>
            <person name="Hegedus B."/>
            <person name="Baldrian P."/>
            <person name="Stursova M."/>
            <person name="Weitz H."/>
            <person name="Taylor A."/>
            <person name="Grigoriev I.V."/>
            <person name="Nagy L.G."/>
            <person name="Martin F."/>
            <person name="Kauserud H."/>
        </authorList>
    </citation>
    <scope>NUCLEOTIDE SEQUENCE</scope>
    <source>
        <strain evidence="3">CBHHK188m</strain>
    </source>
</reference>
<keyword evidence="4" id="KW-1185">Reference proteome</keyword>
<feature type="coiled-coil region" evidence="1">
    <location>
        <begin position="150"/>
        <end position="191"/>
    </location>
</feature>
<evidence type="ECO:0000313" key="4">
    <source>
        <dbReference type="Proteomes" id="UP001215280"/>
    </source>
</evidence>
<accession>A0AAD7NH65</accession>
<feature type="compositionally biased region" description="Basic residues" evidence="2">
    <location>
        <begin position="496"/>
        <end position="507"/>
    </location>
</feature>
<name>A0AAD7NH65_9AGAR</name>
<feature type="region of interest" description="Disordered" evidence="2">
    <location>
        <begin position="203"/>
        <end position="230"/>
    </location>
</feature>
<feature type="coiled-coil region" evidence="1">
    <location>
        <begin position="62"/>
        <end position="96"/>
    </location>
</feature>
<feature type="compositionally biased region" description="Basic and acidic residues" evidence="2">
    <location>
        <begin position="203"/>
        <end position="217"/>
    </location>
</feature>
<comment type="caution">
    <text evidence="3">The sequence shown here is derived from an EMBL/GenBank/DDBJ whole genome shotgun (WGS) entry which is preliminary data.</text>
</comment>